<dbReference type="InterPro" id="IPR017850">
    <property type="entry name" value="Alkaline_phosphatase_core_sf"/>
</dbReference>
<name>A0A7V5CU62_9BACT</name>
<dbReference type="PANTHER" id="PTHR47197">
    <property type="entry name" value="PROTEIN NIRF"/>
    <property type="match status" value="1"/>
</dbReference>
<protein>
    <submittedName>
        <fullName evidence="2">Phosphoesterase</fullName>
    </submittedName>
</protein>
<dbReference type="Gene3D" id="2.130.10.10">
    <property type="entry name" value="YVTN repeat-like/Quinoprotein amine dehydrogenase"/>
    <property type="match status" value="3"/>
</dbReference>
<dbReference type="InterPro" id="IPR011044">
    <property type="entry name" value="Quino_amine_DH_bsu"/>
</dbReference>
<proteinExistence type="predicted"/>
<organism evidence="2">
    <name type="scientific">Acidobacterium capsulatum</name>
    <dbReference type="NCBI Taxonomy" id="33075"/>
    <lineage>
        <taxon>Bacteria</taxon>
        <taxon>Pseudomonadati</taxon>
        <taxon>Acidobacteriota</taxon>
        <taxon>Terriglobia</taxon>
        <taxon>Terriglobales</taxon>
        <taxon>Acidobacteriaceae</taxon>
        <taxon>Acidobacterium</taxon>
    </lineage>
</organism>
<dbReference type="SUPFAM" id="SSF63829">
    <property type="entry name" value="Calcium-dependent phosphotriesterase"/>
    <property type="match status" value="1"/>
</dbReference>
<accession>A0A7V5CU62</accession>
<dbReference type="Gene3D" id="3.40.720.10">
    <property type="entry name" value="Alkaline Phosphatase, subunit A"/>
    <property type="match status" value="2"/>
</dbReference>
<dbReference type="EMBL" id="DTKL01000081">
    <property type="protein sequence ID" value="HGY95638.1"/>
    <property type="molecule type" value="Genomic_DNA"/>
</dbReference>
<feature type="chain" id="PRO_5030522323" evidence="1">
    <location>
        <begin position="23"/>
        <end position="942"/>
    </location>
</feature>
<sequence>MSMRSAAVLTLLSLAISAPAFAQSQPAIPLPTSKMIYGDVPGSPQRVNSLPMGVAWSPHHRYLAVVNAGFGTVQSNYEQSIAVLDTQTGKITDNPDPRFALEASQTLYNGIAFSSDGRHLYVSTDSLSAPEQRDASHTGNGILVYSFDAGKLTPEREIPIPLQKLSAGRTQNAIGKPVAVGMAIPAPTGLAVVPSAQGDELLVADEFSDDALLLDAASGHILHRFDLADANFVPAAYPISVVASRDGRRGWVGLWNGSAVVELDLANGKILSRLALLPPTVKTGPSSHPISMALSPDGQRLYVALANRDRVAQVALRGHEMRVERFYSVRLPGQKYFGAIPNAVAVSPDGKTVYVADAGGDNVAVLHPAAKSRPVAGFIPTQWLPMAVAVDGRNVYIATGKGKGTGPNDFPQAKSPHPSALELRRHYQSPRTYIATLLHGSLATVSRHDIAEHLAAYTRESLRDNLMQAAQQQMTFAVGGHPIRHVIYIIKENRTYDQILGDLGAGNGDANLTMYGWKITPNEHKLALQFGVLDNFYDSGEVSGDGHVWSNAAISSDYTERDWQQNYRGRERTYDFEGVVANGVPLNEGISDVDTPESGYIWTDLAKHGKSLFHFAEFISSTFCNAAVGTPQIMNPRYGTPEPMHYCKNPYILPGEAIPANYGGGVSKYPWKIPLIYKNTATMPQLVGHFDPLYPDFQLAFPDQLRVNEFLTHFRRWVAAVKAGKPDPMADFVQLRLPNDHTAGTRPGMPTPQASVADNDLAVGRVVEAVSHSPYWNDTAILILEDDAQDGADHVDAHRSIALVISKYSPHLSHPVVDSHFYTTASMLHTAEELEGIPPMNNNDAFAPVMSPEFQGKGDQPAYNADYSNEKNGLIYTANTKHAYGAQASLKMDFQHEDRANPAILNVILWKQAMGNRPVPAALEKAYQAAMKEPADERYADK</sequence>
<dbReference type="InterPro" id="IPR051200">
    <property type="entry name" value="Host-pathogen_enzymatic-act"/>
</dbReference>
<gene>
    <name evidence="2" type="ORF">ENW50_13275</name>
</gene>
<feature type="signal peptide" evidence="1">
    <location>
        <begin position="1"/>
        <end position="22"/>
    </location>
</feature>
<evidence type="ECO:0000313" key="2">
    <source>
        <dbReference type="EMBL" id="HGY95638.1"/>
    </source>
</evidence>
<reference evidence="2" key="1">
    <citation type="journal article" date="2020" name="mSystems">
        <title>Genome- and Community-Level Interaction Insights into Carbon Utilization and Element Cycling Functions of Hydrothermarchaeota in Hydrothermal Sediment.</title>
        <authorList>
            <person name="Zhou Z."/>
            <person name="Liu Y."/>
            <person name="Xu W."/>
            <person name="Pan J."/>
            <person name="Luo Z.H."/>
            <person name="Li M."/>
        </authorList>
    </citation>
    <scope>NUCLEOTIDE SEQUENCE [LARGE SCALE GENOMIC DNA]</scope>
    <source>
        <strain evidence="2">SpSt-855</strain>
    </source>
</reference>
<dbReference type="PANTHER" id="PTHR47197:SF3">
    <property type="entry name" value="DIHYDRO-HEME D1 DEHYDROGENASE"/>
    <property type="match status" value="1"/>
</dbReference>
<comment type="caution">
    <text evidence="2">The sequence shown here is derived from an EMBL/GenBank/DDBJ whole genome shotgun (WGS) entry which is preliminary data.</text>
</comment>
<keyword evidence="1" id="KW-0732">Signal</keyword>
<dbReference type="AlphaFoldDB" id="A0A7V5CU62"/>
<dbReference type="SUPFAM" id="SSF50969">
    <property type="entry name" value="YVTN repeat-like/Quinoprotein amine dehydrogenase"/>
    <property type="match status" value="1"/>
</dbReference>
<evidence type="ECO:0000256" key="1">
    <source>
        <dbReference type="SAM" id="SignalP"/>
    </source>
</evidence>
<dbReference type="InterPro" id="IPR015943">
    <property type="entry name" value="WD40/YVTN_repeat-like_dom_sf"/>
</dbReference>